<dbReference type="SUPFAM" id="SSF64005">
    <property type="entry name" value="Undecaprenyl diphosphate synthase"/>
    <property type="match status" value="1"/>
</dbReference>
<reference evidence="4" key="1">
    <citation type="journal article" date="2024" name="IScience">
        <title>Strigolactones Initiate the Formation of Haustorium-like Structures in Castilleja.</title>
        <authorList>
            <person name="Buerger M."/>
            <person name="Peterson D."/>
            <person name="Chory J."/>
        </authorList>
    </citation>
    <scope>NUCLEOTIDE SEQUENCE [LARGE SCALE GENOMIC DNA]</scope>
</reference>
<dbReference type="Proteomes" id="UP001632038">
    <property type="component" value="Unassembled WGS sequence"/>
</dbReference>
<dbReference type="GO" id="GO:0000287">
    <property type="term" value="F:magnesium ion binding"/>
    <property type="evidence" value="ECO:0007669"/>
    <property type="project" value="UniProtKB-ARBA"/>
</dbReference>
<dbReference type="PANTHER" id="PTHR10291:SF32">
    <property type="entry name" value="ALKYL TRANSFERASE"/>
    <property type="match status" value="1"/>
</dbReference>
<comment type="similarity">
    <text evidence="2">Belongs to the UPP synthase family.</text>
</comment>
<evidence type="ECO:0000313" key="3">
    <source>
        <dbReference type="EMBL" id="KAL3634199.1"/>
    </source>
</evidence>
<dbReference type="CDD" id="cd00475">
    <property type="entry name" value="Cis_IPPS"/>
    <property type="match status" value="1"/>
</dbReference>
<dbReference type="PROSITE" id="PS01066">
    <property type="entry name" value="UPP_SYNTHASE"/>
    <property type="match status" value="1"/>
</dbReference>
<gene>
    <name evidence="3" type="ORF">CASFOL_021253</name>
</gene>
<dbReference type="HAMAP" id="MF_01139">
    <property type="entry name" value="ISPT"/>
    <property type="match status" value="1"/>
</dbReference>
<keyword evidence="4" id="KW-1185">Reference proteome</keyword>
<keyword evidence="1 2" id="KW-0808">Transferase</keyword>
<protein>
    <recommendedName>
        <fullName evidence="2">Alkyl transferase</fullName>
        <ecNumber evidence="2">2.5.1.-</ecNumber>
    </recommendedName>
</protein>
<dbReference type="InterPro" id="IPR001441">
    <property type="entry name" value="UPP_synth-like"/>
</dbReference>
<dbReference type="GO" id="GO:0005737">
    <property type="term" value="C:cytoplasm"/>
    <property type="evidence" value="ECO:0007669"/>
    <property type="project" value="UniProtKB-ARBA"/>
</dbReference>
<organism evidence="3 4">
    <name type="scientific">Castilleja foliolosa</name>
    <dbReference type="NCBI Taxonomy" id="1961234"/>
    <lineage>
        <taxon>Eukaryota</taxon>
        <taxon>Viridiplantae</taxon>
        <taxon>Streptophyta</taxon>
        <taxon>Embryophyta</taxon>
        <taxon>Tracheophyta</taxon>
        <taxon>Spermatophyta</taxon>
        <taxon>Magnoliopsida</taxon>
        <taxon>eudicotyledons</taxon>
        <taxon>Gunneridae</taxon>
        <taxon>Pentapetalae</taxon>
        <taxon>asterids</taxon>
        <taxon>lamiids</taxon>
        <taxon>Lamiales</taxon>
        <taxon>Orobanchaceae</taxon>
        <taxon>Pedicularideae</taxon>
        <taxon>Castillejinae</taxon>
        <taxon>Castilleja</taxon>
    </lineage>
</organism>
<dbReference type="InterPro" id="IPR018520">
    <property type="entry name" value="UPP_synth-like_CS"/>
</dbReference>
<dbReference type="EMBL" id="JAVIJP010000028">
    <property type="protein sequence ID" value="KAL3634199.1"/>
    <property type="molecule type" value="Genomic_DNA"/>
</dbReference>
<sequence>MLPTQRACSIIRYILYSTRYCYTSNKLIKSMEKTRGDDTLVARLVGSSVSYIRRCLFRLLSVGPIPNHMAFILDGNRRYAKKHNLKEGMGYRAGFFPLMTLLKYCYELSVKCITIYAFSIDNFKRRPHEVDYVIDLMIDKIEGLLKEVKTVNRYGVRVLFIGNLKLLHEHFRIAAEKVMRATANNKQSVLFICVAYASTDEIVHAAQECCEDKRAHEGREIIKLADVERHMYMGTAPDVDIVVRTSGEMRLSNFLVWQSSCSLLYSPRALWPEFGLRHLMLAVLMFQRSNPYLEKRRKQL</sequence>
<dbReference type="EC" id="2.5.1.-" evidence="2"/>
<accession>A0ABD3CX88</accession>
<dbReference type="NCBIfam" id="TIGR00055">
    <property type="entry name" value="uppS"/>
    <property type="match status" value="1"/>
</dbReference>
<dbReference type="AlphaFoldDB" id="A0ABD3CX88"/>
<dbReference type="GO" id="GO:0004659">
    <property type="term" value="F:prenyltransferase activity"/>
    <property type="evidence" value="ECO:0007669"/>
    <property type="project" value="UniProtKB-ARBA"/>
</dbReference>
<comment type="caution">
    <text evidence="3">The sequence shown here is derived from an EMBL/GenBank/DDBJ whole genome shotgun (WGS) entry which is preliminary data.</text>
</comment>
<evidence type="ECO:0000313" key="4">
    <source>
        <dbReference type="Proteomes" id="UP001632038"/>
    </source>
</evidence>
<evidence type="ECO:0000256" key="1">
    <source>
        <dbReference type="ARBA" id="ARBA00022679"/>
    </source>
</evidence>
<dbReference type="PANTHER" id="PTHR10291">
    <property type="entry name" value="DEHYDRODOLICHYL DIPHOSPHATE SYNTHASE FAMILY MEMBER"/>
    <property type="match status" value="1"/>
</dbReference>
<name>A0ABD3CX88_9LAMI</name>
<evidence type="ECO:0000256" key="2">
    <source>
        <dbReference type="RuleBase" id="RU363018"/>
    </source>
</evidence>
<dbReference type="InterPro" id="IPR036424">
    <property type="entry name" value="UPP_synth-like_sf"/>
</dbReference>
<proteinExistence type="inferred from homology"/>
<dbReference type="Gene3D" id="3.40.1180.10">
    <property type="entry name" value="Decaprenyl diphosphate synthase-like"/>
    <property type="match status" value="1"/>
</dbReference>
<dbReference type="Pfam" id="PF01255">
    <property type="entry name" value="Prenyltransf"/>
    <property type="match status" value="1"/>
</dbReference>